<evidence type="ECO:0000313" key="2">
    <source>
        <dbReference type="Proteomes" id="UP000187203"/>
    </source>
</evidence>
<dbReference type="Proteomes" id="UP000187203">
    <property type="component" value="Unassembled WGS sequence"/>
</dbReference>
<evidence type="ECO:0000313" key="1">
    <source>
        <dbReference type="EMBL" id="OMO71826.1"/>
    </source>
</evidence>
<organism evidence="1 2">
    <name type="scientific">Corchorus olitorius</name>
    <dbReference type="NCBI Taxonomy" id="93759"/>
    <lineage>
        <taxon>Eukaryota</taxon>
        <taxon>Viridiplantae</taxon>
        <taxon>Streptophyta</taxon>
        <taxon>Embryophyta</taxon>
        <taxon>Tracheophyta</taxon>
        <taxon>Spermatophyta</taxon>
        <taxon>Magnoliopsida</taxon>
        <taxon>eudicotyledons</taxon>
        <taxon>Gunneridae</taxon>
        <taxon>Pentapetalae</taxon>
        <taxon>rosids</taxon>
        <taxon>malvids</taxon>
        <taxon>Malvales</taxon>
        <taxon>Malvaceae</taxon>
        <taxon>Grewioideae</taxon>
        <taxon>Apeibeae</taxon>
        <taxon>Corchorus</taxon>
    </lineage>
</organism>
<keyword evidence="2" id="KW-1185">Reference proteome</keyword>
<protein>
    <submittedName>
        <fullName evidence="1">Protein pleiotropic regulatory locus 1-like protein</fullName>
    </submittedName>
</protein>
<dbReference type="STRING" id="93759.A0A1R3HN58"/>
<gene>
    <name evidence="1" type="ORF">COLO4_28010</name>
</gene>
<comment type="caution">
    <text evidence="1">The sequence shown here is derived from an EMBL/GenBank/DDBJ whole genome shotgun (WGS) entry which is preliminary data.</text>
</comment>
<name>A0A1R3HN58_9ROSI</name>
<dbReference type="AlphaFoldDB" id="A0A1R3HN58"/>
<proteinExistence type="predicted"/>
<accession>A0A1R3HN58</accession>
<sequence length="106" mass="11179">MPGPTLEMELVEPRSLKKLSLKSLKRAFDLFSPIHGQFAAFDPESAAGQPKQVNSGAVDAMNQGSAPSNALALTVSVEYVAYAKICITVNGNEADPADSKDSQKGL</sequence>
<dbReference type="EMBL" id="AWUE01019729">
    <property type="protein sequence ID" value="OMO71826.1"/>
    <property type="molecule type" value="Genomic_DNA"/>
</dbReference>
<reference evidence="2" key="1">
    <citation type="submission" date="2013-09" db="EMBL/GenBank/DDBJ databases">
        <title>Corchorus olitorius genome sequencing.</title>
        <authorList>
            <person name="Alam M."/>
            <person name="Haque M.S."/>
            <person name="Islam M.S."/>
            <person name="Emdad E.M."/>
            <person name="Islam M.M."/>
            <person name="Ahmed B."/>
            <person name="Halim A."/>
            <person name="Hossen Q.M.M."/>
            <person name="Hossain M.Z."/>
            <person name="Ahmed R."/>
            <person name="Khan M.M."/>
            <person name="Islam R."/>
            <person name="Rashid M.M."/>
            <person name="Khan S.A."/>
            <person name="Rahman M.S."/>
            <person name="Alam M."/>
            <person name="Yahiya A.S."/>
            <person name="Khan M.S."/>
            <person name="Azam M.S."/>
            <person name="Haque T."/>
            <person name="Lashkar M.Z.H."/>
            <person name="Akhand A.I."/>
            <person name="Morshed G."/>
            <person name="Roy S."/>
            <person name="Uddin K.S."/>
            <person name="Rabeya T."/>
            <person name="Hossain A.S."/>
            <person name="Chowdhury A."/>
            <person name="Snigdha A.R."/>
            <person name="Mortoza M.S."/>
            <person name="Matin S.A."/>
            <person name="Hoque S.M.E."/>
            <person name="Islam M.K."/>
            <person name="Roy D.K."/>
            <person name="Haider R."/>
            <person name="Moosa M.M."/>
            <person name="Elias S.M."/>
            <person name="Hasan A.M."/>
            <person name="Jahan S."/>
            <person name="Shafiuddin M."/>
            <person name="Mahmood N."/>
            <person name="Shommy N.S."/>
        </authorList>
    </citation>
    <scope>NUCLEOTIDE SEQUENCE [LARGE SCALE GENOMIC DNA]</scope>
    <source>
        <strain evidence="2">cv. O-4</strain>
    </source>
</reference>